<dbReference type="InterPro" id="IPR051141">
    <property type="entry name" value="UPF0339_domain"/>
</dbReference>
<keyword evidence="4" id="KW-1185">Reference proteome</keyword>
<dbReference type="InterPro" id="IPR010879">
    <property type="entry name" value="DUF1508"/>
</dbReference>
<feature type="compositionally biased region" description="Polar residues" evidence="1">
    <location>
        <begin position="819"/>
        <end position="828"/>
    </location>
</feature>
<feature type="region of interest" description="Disordered" evidence="1">
    <location>
        <begin position="819"/>
        <end position="846"/>
    </location>
</feature>
<dbReference type="SUPFAM" id="SSF160113">
    <property type="entry name" value="YegP-like"/>
    <property type="match status" value="6"/>
</dbReference>
<accession>A0ABT7CG63</accession>
<dbReference type="PANTHER" id="PTHR40606:SF1">
    <property type="entry name" value="UPF0339 PROTEIN YEGP"/>
    <property type="match status" value="1"/>
</dbReference>
<protein>
    <submittedName>
        <fullName evidence="3">DUF1508 domain-containing protein</fullName>
    </submittedName>
</protein>
<feature type="domain" description="DUF1508" evidence="2">
    <location>
        <begin position="331"/>
        <end position="367"/>
    </location>
</feature>
<comment type="caution">
    <text evidence="3">The sequence shown here is derived from an EMBL/GenBank/DDBJ whole genome shotgun (WGS) entry which is preliminary data.</text>
</comment>
<name>A0ABT7CG63_9BACT</name>
<evidence type="ECO:0000256" key="1">
    <source>
        <dbReference type="SAM" id="MobiDB-lite"/>
    </source>
</evidence>
<dbReference type="Pfam" id="PF07411">
    <property type="entry name" value="DUF1508"/>
    <property type="match status" value="4"/>
</dbReference>
<dbReference type="RefSeq" id="WP_313993930.1">
    <property type="nucleotide sequence ID" value="NZ_JASJOT010000003.1"/>
</dbReference>
<feature type="domain" description="DUF1508" evidence="2">
    <location>
        <begin position="437"/>
        <end position="479"/>
    </location>
</feature>
<proteinExistence type="predicted"/>
<evidence type="ECO:0000259" key="2">
    <source>
        <dbReference type="Pfam" id="PF07411"/>
    </source>
</evidence>
<evidence type="ECO:0000313" key="3">
    <source>
        <dbReference type="EMBL" id="MDJ1492733.1"/>
    </source>
</evidence>
<feature type="domain" description="DUF1508" evidence="2">
    <location>
        <begin position="145"/>
        <end position="192"/>
    </location>
</feature>
<evidence type="ECO:0000313" key="4">
    <source>
        <dbReference type="Proteomes" id="UP001228581"/>
    </source>
</evidence>
<dbReference type="Proteomes" id="UP001228581">
    <property type="component" value="Unassembled WGS sequence"/>
</dbReference>
<reference evidence="3 4" key="1">
    <citation type="submission" date="2023-05" db="EMBL/GenBank/DDBJ databases">
        <authorList>
            <person name="Zhang X."/>
        </authorList>
    </citation>
    <scope>NUCLEOTIDE SEQUENCE [LARGE SCALE GENOMIC DNA]</scope>
    <source>
        <strain evidence="3 4">DM2B3-1</strain>
    </source>
</reference>
<dbReference type="Gene3D" id="2.30.29.80">
    <property type="match status" value="4"/>
</dbReference>
<dbReference type="InterPro" id="IPR036913">
    <property type="entry name" value="YegP-like_sf"/>
</dbReference>
<sequence>MHFEIIRTNDVYVFQLLEDNNLLMAGNTTYQDPSSCMDAIRNFIQLAATAANYITHTESGNYLFAIQTGDTEIARSIPYDSMESVNISINRLIEQLSTTSDYEVNVIETRTQSIQRPGLQVDLDAYDFTQLSRSGKAGFEVFQSAKNNLYYFHFNNSQGQPILYSQAYASETTRNNGIWSVIQNADKEKRYERKETDTGAYFILKAINGREIARSNFFATTTERDEAIQSLQKTVQSFADNYRKPEKTSTRNGNPPVDKYNFTVVSQSGQAGFESFQSADTKQYYFHFNDADGQAILYSQGYGNIAGRDNGIRSVIKNAYQDARYVRNEEEGKHYFILKAGNNQEIARSPLFDTTAAMEAAILFLKNQSVTYASRYQVDVYTEELHTVETQRLSLHVDHPEPVTNLSEKSKRTIDQYDFTQRSPVGIKGFEPFYSKKNNAYYFHYNNDQGTPILFSESYPTAQTRDNGLESVKRNAPIESRWKVQEEDGRYFYSLKAGNSQEIARSPFYESREIALANLALIQTTESVTHTDMETEPLQEATPSATYLSSNGFTKEEPVLASPIMPRDIPAPKPKTYPQTEALPLTSVSSTSPLTEPAVATMASQEITSTGPSGWVIGGVVAAILIGGVIWYTNYQSNTTDPTLFAAQANKAEPVVKDPEQTSATLATTIENFQPIALYFNNDQPNPKTKTNTTELTYGQTYTNYYNQKDVFVKEYSKGSTSTNASKQEVENFFDTKVQKGYNDLVDLSDKLLAKLKEGNKVEITVTGFASPLAEGDYNKMLTGRRVSSIENHFRTYKDGQFKEYMDKGLLVITEQASGEDNASGNISDNRDDVRSSLYSPSASEERRVEITNVTIQKAN</sequence>
<feature type="domain" description="DUF1508" evidence="2">
    <location>
        <begin position="282"/>
        <end position="325"/>
    </location>
</feature>
<dbReference type="EMBL" id="JASJOT010000003">
    <property type="protein sequence ID" value="MDJ1492733.1"/>
    <property type="molecule type" value="Genomic_DNA"/>
</dbReference>
<gene>
    <name evidence="3" type="ORF">QNI19_07305</name>
</gene>
<organism evidence="3 4">
    <name type="scientific">Xanthocytophaga flava</name>
    <dbReference type="NCBI Taxonomy" id="3048013"/>
    <lineage>
        <taxon>Bacteria</taxon>
        <taxon>Pseudomonadati</taxon>
        <taxon>Bacteroidota</taxon>
        <taxon>Cytophagia</taxon>
        <taxon>Cytophagales</taxon>
        <taxon>Rhodocytophagaceae</taxon>
        <taxon>Xanthocytophaga</taxon>
    </lineage>
</organism>
<dbReference type="PANTHER" id="PTHR40606">
    <property type="match status" value="1"/>
</dbReference>